<keyword evidence="3" id="KW-0808">Transferase</keyword>
<dbReference type="GO" id="GO:0016746">
    <property type="term" value="F:acyltransferase activity"/>
    <property type="evidence" value="ECO:0007669"/>
    <property type="project" value="UniProtKB-KW"/>
</dbReference>
<proteinExistence type="predicted"/>
<keyword evidence="9" id="KW-1185">Reference proteome</keyword>
<reference evidence="8 9" key="1">
    <citation type="submission" date="2022-06" db="EMBL/GenBank/DDBJ databases">
        <title>Genomic Encyclopedia of Archaeal and Bacterial Type Strains, Phase II (KMG-II): from individual species to whole genera.</title>
        <authorList>
            <person name="Goeker M."/>
        </authorList>
    </citation>
    <scope>NUCLEOTIDE SEQUENCE [LARGE SCALE GENOMIC DNA]</scope>
    <source>
        <strain evidence="8 9">DSM 45037</strain>
    </source>
</reference>
<protein>
    <submittedName>
        <fullName evidence="8">1-acyl-sn-glycerol-3-phosphate acyltransferases</fullName>
    </submittedName>
</protein>
<dbReference type="EMBL" id="JAMTCG010000004">
    <property type="protein sequence ID" value="MCP2161075.1"/>
    <property type="molecule type" value="Genomic_DNA"/>
</dbReference>
<comment type="pathway">
    <text evidence="1">Lipid metabolism.</text>
</comment>
<evidence type="ECO:0000313" key="8">
    <source>
        <dbReference type="EMBL" id="MCP2161075.1"/>
    </source>
</evidence>
<dbReference type="Pfam" id="PF01553">
    <property type="entry name" value="Acyltransferase"/>
    <property type="match status" value="1"/>
</dbReference>
<evidence type="ECO:0000256" key="1">
    <source>
        <dbReference type="ARBA" id="ARBA00005189"/>
    </source>
</evidence>
<evidence type="ECO:0000256" key="4">
    <source>
        <dbReference type="ARBA" id="ARBA00023098"/>
    </source>
</evidence>
<keyword evidence="2" id="KW-0444">Lipid biosynthesis</keyword>
<evidence type="ECO:0000256" key="3">
    <source>
        <dbReference type="ARBA" id="ARBA00022679"/>
    </source>
</evidence>
<dbReference type="PANTHER" id="PTHR10434">
    <property type="entry name" value="1-ACYL-SN-GLYCEROL-3-PHOSPHATE ACYLTRANSFERASE"/>
    <property type="match status" value="1"/>
</dbReference>
<comment type="caution">
    <text evidence="8">The sequence shown here is derived from an EMBL/GenBank/DDBJ whole genome shotgun (WGS) entry which is preliminary data.</text>
</comment>
<accession>A0ABT1H1F1</accession>
<evidence type="ECO:0000256" key="6">
    <source>
        <dbReference type="SAM" id="MobiDB-lite"/>
    </source>
</evidence>
<evidence type="ECO:0000256" key="2">
    <source>
        <dbReference type="ARBA" id="ARBA00022516"/>
    </source>
</evidence>
<feature type="region of interest" description="Disordered" evidence="6">
    <location>
        <begin position="301"/>
        <end position="320"/>
    </location>
</feature>
<dbReference type="Proteomes" id="UP001205740">
    <property type="component" value="Unassembled WGS sequence"/>
</dbReference>
<dbReference type="RefSeq" id="WP_253654672.1">
    <property type="nucleotide sequence ID" value="NZ_BAAAOE010000002.1"/>
</dbReference>
<evidence type="ECO:0000313" key="9">
    <source>
        <dbReference type="Proteomes" id="UP001205740"/>
    </source>
</evidence>
<sequence length="320" mass="33413">MTAAGAITPARTVPAAATHAWFPASPCDASCVRSSGPTLGRVAVAVRVARLAATASAAVVGGVLVTPLPRPVRRRYVRRAARGLLAALGIGFEVDDRRPHVGRGVGLVVANHTSFLDIVAIAGVVPARFVAKSEILGWPVVGGLARRLGVIGIDRRALHSLPATIGTMTAGLFDDDAVGVFPEGTTWCGRAGGRFRPATFQAAVDARMPVIPVHVGFRDAHGSVATAPAFVGDDDLLDTVRRVLRARGLRVVVRIHELQLPGDDRRALARRCERLVFGDVDDHGDPLGSLSALSLPVPPLSAPVEPVRDHGHDEVPAGAA</sequence>
<gene>
    <name evidence="8" type="ORF">LX12_002270</name>
</gene>
<dbReference type="InterPro" id="IPR002123">
    <property type="entry name" value="Plipid/glycerol_acylTrfase"/>
</dbReference>
<evidence type="ECO:0000256" key="5">
    <source>
        <dbReference type="ARBA" id="ARBA00023315"/>
    </source>
</evidence>
<feature type="domain" description="Phospholipid/glycerol acyltransferase" evidence="7">
    <location>
        <begin position="106"/>
        <end position="218"/>
    </location>
</feature>
<evidence type="ECO:0000259" key="7">
    <source>
        <dbReference type="SMART" id="SM00563"/>
    </source>
</evidence>
<dbReference type="SUPFAM" id="SSF69593">
    <property type="entry name" value="Glycerol-3-phosphate (1)-acyltransferase"/>
    <property type="match status" value="1"/>
</dbReference>
<name>A0ABT1H1F1_9NOCA</name>
<keyword evidence="4" id="KW-0443">Lipid metabolism</keyword>
<dbReference type="PANTHER" id="PTHR10434:SF64">
    <property type="entry name" value="1-ACYL-SN-GLYCEROL-3-PHOSPHATE ACYLTRANSFERASE-RELATED"/>
    <property type="match status" value="1"/>
</dbReference>
<organism evidence="8 9">
    <name type="scientific">Williamsia serinedens</name>
    <dbReference type="NCBI Taxonomy" id="391736"/>
    <lineage>
        <taxon>Bacteria</taxon>
        <taxon>Bacillati</taxon>
        <taxon>Actinomycetota</taxon>
        <taxon>Actinomycetes</taxon>
        <taxon>Mycobacteriales</taxon>
        <taxon>Nocardiaceae</taxon>
        <taxon>Williamsia</taxon>
    </lineage>
</organism>
<feature type="compositionally biased region" description="Basic and acidic residues" evidence="6">
    <location>
        <begin position="306"/>
        <end position="320"/>
    </location>
</feature>
<keyword evidence="5 8" id="KW-0012">Acyltransferase</keyword>
<dbReference type="CDD" id="cd07989">
    <property type="entry name" value="LPLAT_AGPAT-like"/>
    <property type="match status" value="1"/>
</dbReference>
<dbReference type="SMART" id="SM00563">
    <property type="entry name" value="PlsC"/>
    <property type="match status" value="1"/>
</dbReference>